<dbReference type="GO" id="GO:0016020">
    <property type="term" value="C:membrane"/>
    <property type="evidence" value="ECO:0007669"/>
    <property type="project" value="InterPro"/>
</dbReference>
<feature type="transmembrane region" description="Helical" evidence="1">
    <location>
        <begin position="274"/>
        <end position="297"/>
    </location>
</feature>
<feature type="domain" description="Signal transduction histidine kinase internal region" evidence="2">
    <location>
        <begin position="314"/>
        <end position="392"/>
    </location>
</feature>
<feature type="transmembrane region" description="Helical" evidence="1">
    <location>
        <begin position="12"/>
        <end position="30"/>
    </location>
</feature>
<evidence type="ECO:0000256" key="1">
    <source>
        <dbReference type="SAM" id="Phobius"/>
    </source>
</evidence>
<keyword evidence="3" id="KW-0808">Transferase</keyword>
<feature type="transmembrane region" description="Helical" evidence="1">
    <location>
        <begin position="42"/>
        <end position="62"/>
    </location>
</feature>
<evidence type="ECO:0000259" key="2">
    <source>
        <dbReference type="Pfam" id="PF06580"/>
    </source>
</evidence>
<dbReference type="PANTHER" id="PTHR34220">
    <property type="entry name" value="SENSOR HISTIDINE KINASE YPDA"/>
    <property type="match status" value="1"/>
</dbReference>
<comment type="caution">
    <text evidence="3">The sequence shown here is derived from an EMBL/GenBank/DDBJ whole genome shotgun (WGS) entry which is preliminary data.</text>
</comment>
<dbReference type="GO" id="GO:0000155">
    <property type="term" value="F:phosphorelay sensor kinase activity"/>
    <property type="evidence" value="ECO:0007669"/>
    <property type="project" value="InterPro"/>
</dbReference>
<keyword evidence="1" id="KW-0812">Transmembrane</keyword>
<dbReference type="Proteomes" id="UP000642920">
    <property type="component" value="Unassembled WGS sequence"/>
</dbReference>
<dbReference type="RefSeq" id="WP_201921260.1">
    <property type="nucleotide sequence ID" value="NZ_JAERQG010000002.1"/>
</dbReference>
<dbReference type="InterPro" id="IPR010559">
    <property type="entry name" value="Sig_transdc_His_kin_internal"/>
</dbReference>
<dbReference type="Pfam" id="PF06580">
    <property type="entry name" value="His_kinase"/>
    <property type="match status" value="1"/>
</dbReference>
<proteinExistence type="predicted"/>
<keyword evidence="1" id="KW-0472">Membrane</keyword>
<reference evidence="3" key="1">
    <citation type="submission" date="2021-01" db="EMBL/GenBank/DDBJ databases">
        <title>Marivirga sp. nov., isolated from intertidal surface sediments.</title>
        <authorList>
            <person name="Zhang M."/>
        </authorList>
    </citation>
    <scope>NUCLEOTIDE SEQUENCE</scope>
    <source>
        <strain evidence="3">SM1354</strain>
    </source>
</reference>
<sequence length="498" mass="58162">MKVLKSLENFLLKSDSWIFIVYLLVASHLEVQMHDEMLIEDYLDNILLLFAIFSPLLFLEFFKSKFSDLSKNKFTLHLSYFGIQAIYLVIINLLNTSLYNTPLFSLPEEILVLVSVYWILIAIGLHVFKIYRGRFKWVKKIRYINLNKALILSLLLIAGLMALLIISDYDNFTRNRIVDAGIDYKIVMKRFPLFLSIWLQVFIAYMAGFFFYYLNANFLIPKLLRQRGILFYIFGGLGTIFIFYPLMGTILKYLPLHQTVPILLPSENYQVMDPINGAVVFGIMIVSIPLVLTLDWFKQNNEIVQLEKQNIETELDLLKQQINPHFFFNTLNNLYAMSLAKSDQTSEVVMQLSELMRYVIYRGKEEKVTLEEELKYIEDYISLQQIRLHQKLDLAIYKNISNKDLTLAPLLLIILVENAFKHGIEPAEGSAHLIIDIKADENTFFFQCSNTYEEETSKNGIGLENLKRRLEILYPEQHQLSLIKEDKQFIAQLKINFA</sequence>
<feature type="transmembrane region" description="Helical" evidence="1">
    <location>
        <begin position="149"/>
        <end position="166"/>
    </location>
</feature>
<dbReference type="EMBL" id="JAERQG010000002">
    <property type="protein sequence ID" value="MBL0765856.1"/>
    <property type="molecule type" value="Genomic_DNA"/>
</dbReference>
<name>A0A937AFM5_9BACT</name>
<gene>
    <name evidence="3" type="ORF">JKP34_11380</name>
</gene>
<feature type="transmembrane region" description="Helical" evidence="1">
    <location>
        <begin position="74"/>
        <end position="98"/>
    </location>
</feature>
<feature type="transmembrane region" description="Helical" evidence="1">
    <location>
        <begin position="110"/>
        <end position="128"/>
    </location>
</feature>
<feature type="transmembrane region" description="Helical" evidence="1">
    <location>
        <begin position="228"/>
        <end position="254"/>
    </location>
</feature>
<dbReference type="AlphaFoldDB" id="A0A937AFM5"/>
<keyword evidence="3" id="KW-0418">Kinase</keyword>
<feature type="transmembrane region" description="Helical" evidence="1">
    <location>
        <begin position="197"/>
        <end position="216"/>
    </location>
</feature>
<keyword evidence="1" id="KW-1133">Transmembrane helix</keyword>
<accession>A0A937AFM5</accession>
<dbReference type="PANTHER" id="PTHR34220:SF7">
    <property type="entry name" value="SENSOR HISTIDINE KINASE YPDA"/>
    <property type="match status" value="1"/>
</dbReference>
<keyword evidence="4" id="KW-1185">Reference proteome</keyword>
<evidence type="ECO:0000313" key="4">
    <source>
        <dbReference type="Proteomes" id="UP000642920"/>
    </source>
</evidence>
<protein>
    <submittedName>
        <fullName evidence="3">Sensor histidine kinase</fullName>
    </submittedName>
</protein>
<evidence type="ECO:0000313" key="3">
    <source>
        <dbReference type="EMBL" id="MBL0765856.1"/>
    </source>
</evidence>
<dbReference type="InterPro" id="IPR050640">
    <property type="entry name" value="Bact_2-comp_sensor_kinase"/>
</dbReference>
<organism evidence="3 4">
    <name type="scientific">Marivirga atlantica</name>
    <dbReference type="NCBI Taxonomy" id="1548457"/>
    <lineage>
        <taxon>Bacteria</taxon>
        <taxon>Pseudomonadati</taxon>
        <taxon>Bacteroidota</taxon>
        <taxon>Cytophagia</taxon>
        <taxon>Cytophagales</taxon>
        <taxon>Marivirgaceae</taxon>
        <taxon>Marivirga</taxon>
    </lineage>
</organism>